<dbReference type="AlphaFoldDB" id="A0AA88CQG6"/>
<proteinExistence type="predicted"/>
<comment type="caution">
    <text evidence="2">The sequence shown here is derived from an EMBL/GenBank/DDBJ whole genome shotgun (WGS) entry which is preliminary data.</text>
</comment>
<feature type="domain" description="SPARK" evidence="1">
    <location>
        <begin position="58"/>
        <end position="176"/>
    </location>
</feature>
<protein>
    <recommendedName>
        <fullName evidence="1">SPARK domain-containing protein</fullName>
    </recommendedName>
</protein>
<dbReference type="Proteomes" id="UP001187192">
    <property type="component" value="Unassembled WGS sequence"/>
</dbReference>
<organism evidence="2 3">
    <name type="scientific">Ficus carica</name>
    <name type="common">Common fig</name>
    <dbReference type="NCBI Taxonomy" id="3494"/>
    <lineage>
        <taxon>Eukaryota</taxon>
        <taxon>Viridiplantae</taxon>
        <taxon>Streptophyta</taxon>
        <taxon>Embryophyta</taxon>
        <taxon>Tracheophyta</taxon>
        <taxon>Spermatophyta</taxon>
        <taxon>Magnoliopsida</taxon>
        <taxon>eudicotyledons</taxon>
        <taxon>Gunneridae</taxon>
        <taxon>Pentapetalae</taxon>
        <taxon>rosids</taxon>
        <taxon>fabids</taxon>
        <taxon>Rosales</taxon>
        <taxon>Moraceae</taxon>
        <taxon>Ficeae</taxon>
        <taxon>Ficus</taxon>
    </lineage>
</organism>
<accession>A0AA88CQG6</accession>
<dbReference type="Pfam" id="PF19160">
    <property type="entry name" value="SPARK"/>
    <property type="match status" value="1"/>
</dbReference>
<keyword evidence="3" id="KW-1185">Reference proteome</keyword>
<dbReference type="InterPro" id="IPR043891">
    <property type="entry name" value="SPARK"/>
</dbReference>
<dbReference type="EMBL" id="BTGU01000001">
    <property type="protein sequence ID" value="GMN25931.1"/>
    <property type="molecule type" value="Genomic_DNA"/>
</dbReference>
<sequence length="228" mass="25157">MGKEHTWIGMETGKWWREEMKKKALHIAGGNALVLQIEFVHLGFHFGQPMRRIKLWDSLRTSLCCQNALTALTEALALRALNAQSTPIFLEQGLWADCSGAFVLQQSVSAVACGFSGLFFGPDLCSNLTLQEVMQQYDSYKDARNACSDFSSFDDACNICTTAVLALRDDLLQSSSKTGEKDLCGVAAVVSVASESVNNASLNDDFFRCLRLLDKPDKYFKGLFGMLV</sequence>
<name>A0AA88CQG6_FICCA</name>
<gene>
    <name evidence="2" type="ORF">TIFTF001_001116</name>
</gene>
<evidence type="ECO:0000259" key="1">
    <source>
        <dbReference type="Pfam" id="PF19160"/>
    </source>
</evidence>
<evidence type="ECO:0000313" key="2">
    <source>
        <dbReference type="EMBL" id="GMN25931.1"/>
    </source>
</evidence>
<reference evidence="2" key="1">
    <citation type="submission" date="2023-07" db="EMBL/GenBank/DDBJ databases">
        <title>draft genome sequence of fig (Ficus carica).</title>
        <authorList>
            <person name="Takahashi T."/>
            <person name="Nishimura K."/>
        </authorList>
    </citation>
    <scope>NUCLEOTIDE SEQUENCE</scope>
</reference>
<evidence type="ECO:0000313" key="3">
    <source>
        <dbReference type="Proteomes" id="UP001187192"/>
    </source>
</evidence>